<dbReference type="FunFam" id="2.40.50.140:FF:000045">
    <property type="entry name" value="Phenylalanine--tRNA ligase beta subunit"/>
    <property type="match status" value="1"/>
</dbReference>
<dbReference type="AlphaFoldDB" id="A0A059KKM2"/>
<dbReference type="SUPFAM" id="SSF55681">
    <property type="entry name" value="Class II aaRS and biotin synthetases"/>
    <property type="match status" value="1"/>
</dbReference>
<dbReference type="CDD" id="cd02796">
    <property type="entry name" value="tRNA_bind_bactPheRS"/>
    <property type="match status" value="1"/>
</dbReference>
<dbReference type="Gene3D" id="3.30.56.10">
    <property type="match status" value="2"/>
</dbReference>
<dbReference type="GO" id="GO:0006432">
    <property type="term" value="P:phenylalanyl-tRNA aminoacylation"/>
    <property type="evidence" value="ECO:0007669"/>
    <property type="project" value="UniProtKB-UniRule"/>
</dbReference>
<keyword evidence="4 15" id="KW-0963">Cytoplasm</keyword>
<dbReference type="InterPro" id="IPR012340">
    <property type="entry name" value="NA-bd_OB-fold"/>
</dbReference>
<dbReference type="Pfam" id="PF03483">
    <property type="entry name" value="B3_4"/>
    <property type="match status" value="1"/>
</dbReference>
<evidence type="ECO:0000256" key="9">
    <source>
        <dbReference type="ARBA" id="ARBA00022840"/>
    </source>
</evidence>
<keyword evidence="8 15" id="KW-0547">Nucleotide-binding</keyword>
<keyword evidence="7 15" id="KW-0479">Metal-binding</keyword>
<dbReference type="Gene3D" id="2.40.50.140">
    <property type="entry name" value="Nucleic acid-binding proteins"/>
    <property type="match status" value="1"/>
</dbReference>
<dbReference type="GO" id="GO:0000287">
    <property type="term" value="F:magnesium ion binding"/>
    <property type="evidence" value="ECO:0007669"/>
    <property type="project" value="UniProtKB-UniRule"/>
</dbReference>
<feature type="binding site" evidence="15">
    <location>
        <position position="477"/>
    </location>
    <ligand>
        <name>Mg(2+)</name>
        <dbReference type="ChEBI" id="CHEBI:18420"/>
        <note>shared with alpha subunit</note>
    </ligand>
</feature>
<keyword evidence="21" id="KW-1185">Reference proteome</keyword>
<dbReference type="PROSITE" id="PS50886">
    <property type="entry name" value="TRBD"/>
    <property type="match status" value="1"/>
</dbReference>
<dbReference type="Pfam" id="PF03147">
    <property type="entry name" value="FDX-ACB"/>
    <property type="match status" value="1"/>
</dbReference>
<evidence type="ECO:0000256" key="4">
    <source>
        <dbReference type="ARBA" id="ARBA00022490"/>
    </source>
</evidence>
<dbReference type="Gene3D" id="3.50.40.10">
    <property type="entry name" value="Phenylalanyl-trna Synthetase, Chain B, domain 3"/>
    <property type="match status" value="1"/>
</dbReference>
<dbReference type="GO" id="GO:0000049">
    <property type="term" value="F:tRNA binding"/>
    <property type="evidence" value="ECO:0007669"/>
    <property type="project" value="UniProtKB-UniRule"/>
</dbReference>
<dbReference type="InterPro" id="IPR002547">
    <property type="entry name" value="tRNA-bd_dom"/>
</dbReference>
<keyword evidence="13 15" id="KW-0030">Aminoacyl-tRNA synthetase</keyword>
<dbReference type="InterPro" id="IPR041616">
    <property type="entry name" value="PheRS_beta_core"/>
</dbReference>
<evidence type="ECO:0000259" key="18">
    <source>
        <dbReference type="PROSITE" id="PS51447"/>
    </source>
</evidence>
<name>A0A059KKM2_9BURK</name>
<dbReference type="InterPro" id="IPR036690">
    <property type="entry name" value="Fdx_antiC-bd_sf"/>
</dbReference>
<evidence type="ECO:0000313" key="21">
    <source>
        <dbReference type="Proteomes" id="UP000026714"/>
    </source>
</evidence>
<dbReference type="InterPro" id="IPR020825">
    <property type="entry name" value="Phe-tRNA_synthase-like_B3/B4"/>
</dbReference>
<dbReference type="SUPFAM" id="SSF54991">
    <property type="entry name" value="Anticodon-binding domain of PheRS"/>
    <property type="match status" value="1"/>
</dbReference>
<feature type="domain" description="FDX-ACB" evidence="18">
    <location>
        <begin position="720"/>
        <end position="818"/>
    </location>
</feature>
<dbReference type="InterPro" id="IPR045060">
    <property type="entry name" value="Phe-tRNA-ligase_IIc_bsu"/>
</dbReference>
<feature type="binding site" evidence="15">
    <location>
        <position position="478"/>
    </location>
    <ligand>
        <name>Mg(2+)</name>
        <dbReference type="ChEBI" id="CHEBI:18420"/>
        <note>shared with alpha subunit</note>
    </ligand>
</feature>
<dbReference type="InterPro" id="IPR005147">
    <property type="entry name" value="tRNA_synthase_B5-dom"/>
</dbReference>
<dbReference type="FunFam" id="3.30.56.10:FF:000002">
    <property type="entry name" value="Phenylalanine--tRNA ligase beta subunit"/>
    <property type="match status" value="1"/>
</dbReference>
<dbReference type="Proteomes" id="UP000026714">
    <property type="component" value="Unassembled WGS sequence"/>
</dbReference>
<evidence type="ECO:0000313" key="20">
    <source>
        <dbReference type="EMBL" id="KDB51653.1"/>
    </source>
</evidence>
<dbReference type="SUPFAM" id="SSF56037">
    <property type="entry name" value="PheT/TilS domain"/>
    <property type="match status" value="1"/>
</dbReference>
<dbReference type="GO" id="GO:0004826">
    <property type="term" value="F:phenylalanine-tRNA ligase activity"/>
    <property type="evidence" value="ECO:0007669"/>
    <property type="project" value="UniProtKB-UniRule"/>
</dbReference>
<protein>
    <recommendedName>
        <fullName evidence="15">Phenylalanine--tRNA ligase beta subunit</fullName>
        <ecNumber evidence="15">6.1.1.20</ecNumber>
    </recommendedName>
    <alternativeName>
        <fullName evidence="15">Phenylalanyl-tRNA synthetase beta subunit</fullName>
        <shortName evidence="15">PheRS</shortName>
    </alternativeName>
</protein>
<dbReference type="PANTHER" id="PTHR10947">
    <property type="entry name" value="PHENYLALANYL-TRNA SYNTHETASE BETA CHAIN AND LEUCINE-RICH REPEAT-CONTAINING PROTEIN 47"/>
    <property type="match status" value="1"/>
</dbReference>
<dbReference type="PATRIC" id="fig|1286631.3.peg.2696"/>
<accession>A0A059KKM2</accession>
<keyword evidence="11 16" id="KW-0694">RNA-binding</keyword>
<dbReference type="Gene3D" id="3.30.70.380">
    <property type="entry name" value="Ferrodoxin-fold anticodon-binding domain"/>
    <property type="match status" value="1"/>
</dbReference>
<reference evidence="20 21" key="1">
    <citation type="journal article" date="2014" name="FEMS Microbiol. Ecol.">
        <title>Sphaerotilus natans encrusted with nanoball-shaped Fe(III) oxide minerals formed by nitrate-reducing mixotrophic Fe(II) oxidation.</title>
        <authorList>
            <person name="Park S."/>
            <person name="Kim D.H."/>
            <person name="Lee J.H."/>
            <person name="Hur H.G."/>
        </authorList>
    </citation>
    <scope>NUCLEOTIDE SEQUENCE [LARGE SCALE GENOMIC DNA]</scope>
    <source>
        <strain evidence="20 21">DSM 6575</strain>
    </source>
</reference>
<evidence type="ECO:0000256" key="11">
    <source>
        <dbReference type="ARBA" id="ARBA00022884"/>
    </source>
</evidence>
<dbReference type="EC" id="6.1.1.20" evidence="15"/>
<comment type="subunit">
    <text evidence="3 15">Tetramer of two alpha and two beta subunits.</text>
</comment>
<comment type="subcellular location">
    <subcellularLocation>
        <location evidence="1 15">Cytoplasm</location>
    </subcellularLocation>
</comment>
<evidence type="ECO:0000256" key="6">
    <source>
        <dbReference type="ARBA" id="ARBA00022598"/>
    </source>
</evidence>
<dbReference type="InterPro" id="IPR004532">
    <property type="entry name" value="Phe-tRNA-ligase_IIc_bsu_bact"/>
</dbReference>
<dbReference type="SUPFAM" id="SSF46955">
    <property type="entry name" value="Putative DNA-binding domain"/>
    <property type="match status" value="1"/>
</dbReference>
<dbReference type="PROSITE" id="PS51483">
    <property type="entry name" value="B5"/>
    <property type="match status" value="1"/>
</dbReference>
<dbReference type="eggNOG" id="COG0072">
    <property type="taxonomic scope" value="Bacteria"/>
</dbReference>
<evidence type="ECO:0000256" key="3">
    <source>
        <dbReference type="ARBA" id="ARBA00011209"/>
    </source>
</evidence>
<dbReference type="NCBIfam" id="NF045760">
    <property type="entry name" value="YtpR"/>
    <property type="match status" value="1"/>
</dbReference>
<evidence type="ECO:0000256" key="14">
    <source>
        <dbReference type="ARBA" id="ARBA00049255"/>
    </source>
</evidence>
<dbReference type="SMART" id="SM00874">
    <property type="entry name" value="B5"/>
    <property type="match status" value="1"/>
</dbReference>
<dbReference type="InterPro" id="IPR009061">
    <property type="entry name" value="DNA-bd_dom_put_sf"/>
</dbReference>
<gene>
    <name evidence="15" type="primary">pheT</name>
    <name evidence="20" type="ORF">X805_27540</name>
</gene>
<feature type="binding site" evidence="15">
    <location>
        <position position="474"/>
    </location>
    <ligand>
        <name>Mg(2+)</name>
        <dbReference type="ChEBI" id="CHEBI:18420"/>
        <note>shared with alpha subunit</note>
    </ligand>
</feature>
<dbReference type="GO" id="GO:0009328">
    <property type="term" value="C:phenylalanine-tRNA ligase complex"/>
    <property type="evidence" value="ECO:0007669"/>
    <property type="project" value="TreeGrafter"/>
</dbReference>
<dbReference type="SMART" id="SM00896">
    <property type="entry name" value="FDX-ACB"/>
    <property type="match status" value="1"/>
</dbReference>
<feature type="domain" description="TRNA-binding" evidence="17">
    <location>
        <begin position="39"/>
        <end position="156"/>
    </location>
</feature>
<keyword evidence="10 15" id="KW-0460">Magnesium</keyword>
<dbReference type="GO" id="GO:0005524">
    <property type="term" value="F:ATP binding"/>
    <property type="evidence" value="ECO:0007669"/>
    <property type="project" value="UniProtKB-UniRule"/>
</dbReference>
<evidence type="ECO:0000259" key="17">
    <source>
        <dbReference type="PROSITE" id="PS50886"/>
    </source>
</evidence>
<evidence type="ECO:0000256" key="15">
    <source>
        <dbReference type="HAMAP-Rule" id="MF_00283"/>
    </source>
</evidence>
<dbReference type="Gene3D" id="3.30.930.10">
    <property type="entry name" value="Bira Bifunctional Protein, Domain 2"/>
    <property type="match status" value="1"/>
</dbReference>
<evidence type="ECO:0000256" key="10">
    <source>
        <dbReference type="ARBA" id="ARBA00022842"/>
    </source>
</evidence>
<dbReference type="InterPro" id="IPR005121">
    <property type="entry name" value="Fdx_antiC-bd"/>
</dbReference>
<dbReference type="RefSeq" id="WP_037483015.1">
    <property type="nucleotide sequence ID" value="NZ_AZRA01000071.1"/>
</dbReference>
<keyword evidence="6 15" id="KW-0436">Ligase</keyword>
<dbReference type="NCBIfam" id="TIGR00472">
    <property type="entry name" value="pheT_bact"/>
    <property type="match status" value="1"/>
</dbReference>
<evidence type="ECO:0000256" key="1">
    <source>
        <dbReference type="ARBA" id="ARBA00004496"/>
    </source>
</evidence>
<dbReference type="STRING" id="34103.SAMN05421778_11870"/>
<evidence type="ECO:0000256" key="12">
    <source>
        <dbReference type="ARBA" id="ARBA00022917"/>
    </source>
</evidence>
<dbReference type="PANTHER" id="PTHR10947:SF0">
    <property type="entry name" value="PHENYLALANINE--TRNA LIGASE BETA SUBUNIT"/>
    <property type="match status" value="1"/>
</dbReference>
<dbReference type="SMART" id="SM00873">
    <property type="entry name" value="B3_4"/>
    <property type="match status" value="1"/>
</dbReference>
<dbReference type="Pfam" id="PF17759">
    <property type="entry name" value="tRNA_synthFbeta"/>
    <property type="match status" value="1"/>
</dbReference>
<dbReference type="SUPFAM" id="SSF50249">
    <property type="entry name" value="Nucleic acid-binding proteins"/>
    <property type="match status" value="1"/>
</dbReference>
<dbReference type="eggNOG" id="COG0073">
    <property type="taxonomic scope" value="Bacteria"/>
</dbReference>
<dbReference type="InterPro" id="IPR005146">
    <property type="entry name" value="B3/B4_tRNA-bd"/>
</dbReference>
<dbReference type="PROSITE" id="PS51447">
    <property type="entry name" value="FDX_ACB"/>
    <property type="match status" value="1"/>
</dbReference>
<feature type="binding site" evidence="15">
    <location>
        <position position="468"/>
    </location>
    <ligand>
        <name>Mg(2+)</name>
        <dbReference type="ChEBI" id="CHEBI:18420"/>
        <note>shared with alpha subunit</note>
    </ligand>
</feature>
<evidence type="ECO:0000259" key="19">
    <source>
        <dbReference type="PROSITE" id="PS51483"/>
    </source>
</evidence>
<comment type="catalytic activity">
    <reaction evidence="14 15">
        <text>tRNA(Phe) + L-phenylalanine + ATP = L-phenylalanyl-tRNA(Phe) + AMP + diphosphate + H(+)</text>
        <dbReference type="Rhea" id="RHEA:19413"/>
        <dbReference type="Rhea" id="RHEA-COMP:9668"/>
        <dbReference type="Rhea" id="RHEA-COMP:9699"/>
        <dbReference type="ChEBI" id="CHEBI:15378"/>
        <dbReference type="ChEBI" id="CHEBI:30616"/>
        <dbReference type="ChEBI" id="CHEBI:33019"/>
        <dbReference type="ChEBI" id="CHEBI:58095"/>
        <dbReference type="ChEBI" id="CHEBI:78442"/>
        <dbReference type="ChEBI" id="CHEBI:78531"/>
        <dbReference type="ChEBI" id="CHEBI:456215"/>
        <dbReference type="EC" id="6.1.1.20"/>
    </reaction>
</comment>
<organism evidence="20 21">
    <name type="scientific">Sphaerotilus natans subsp. natans DSM 6575</name>
    <dbReference type="NCBI Taxonomy" id="1286631"/>
    <lineage>
        <taxon>Bacteria</taxon>
        <taxon>Pseudomonadati</taxon>
        <taxon>Pseudomonadota</taxon>
        <taxon>Betaproteobacteria</taxon>
        <taxon>Burkholderiales</taxon>
        <taxon>Sphaerotilaceae</taxon>
        <taxon>Sphaerotilus</taxon>
    </lineage>
</organism>
<evidence type="ECO:0000256" key="13">
    <source>
        <dbReference type="ARBA" id="ARBA00023146"/>
    </source>
</evidence>
<dbReference type="HAMAP" id="MF_00283">
    <property type="entry name" value="Phe_tRNA_synth_beta1"/>
    <property type="match status" value="1"/>
</dbReference>
<dbReference type="InterPro" id="IPR045864">
    <property type="entry name" value="aa-tRNA-synth_II/BPL/LPL"/>
</dbReference>
<comment type="caution">
    <text evidence="20">The sequence shown here is derived from an EMBL/GenBank/DDBJ whole genome shotgun (WGS) entry which is preliminary data.</text>
</comment>
<evidence type="ECO:0000256" key="7">
    <source>
        <dbReference type="ARBA" id="ARBA00022723"/>
    </source>
</evidence>
<dbReference type="CDD" id="cd00769">
    <property type="entry name" value="PheRS_beta_core"/>
    <property type="match status" value="1"/>
</dbReference>
<dbReference type="Pfam" id="PF03484">
    <property type="entry name" value="B5"/>
    <property type="match status" value="1"/>
</dbReference>
<sequence>MQFPESWLREYCNPELTTQELADLLTMSGMEVEELQPVAPPFTGIVVAEILTADQHPNADKLRVCTVGAGPFSKDGPLQIVCGAPNARAGIKIPLATVGAVLPPGEDGKPFKIGKGKLRGVESFGMLCSARELKIADDHGGLLELPADAPVGTDIREYLNLDDTLFTLKLTPNLGHGLSVYGIAREVSALTGAPLKALAAAPVLPTLDDTVAVRVEASDLCGRFSGRIVRGIDTTAKTPQWMVDRLARCGQRPVSALVDISNYVMFETGQPSHIFDLDKIHGGLVVRWGREGESLKLLNGNTITVDGQVGVIADEAEGGAQTVESLAGIMGGDATAVGDDTRNVYVEAAFWWPDAVAGRGRRFNFSTDAGHRYERGVDPAQTVARIERITQLILEICGGEATACGPVTDVQPNLPARAPVALRVARAAKVIGMPVTQAQCAEVFRRLGLDFVEAEGVLTVTPPSWRFDLEIEEDLIEEVIRVIGFDKLPLSAPLAPVSARVRPEAQRGSHALRRAAAALDYQETINFSFVEARWEAELAGNAEPIRLLNPIAAPLSVMRSSLIGSLVQVLRHNLSRRATRVRVFELGRVFRRDASVQTSEQTVVGIDQPLKLAGLAWGPVEPLQWGAKERTVDFFDVKADVEALLAPRVATFVAAEHPAMHPGRCARVELDGQVIGFVGELHPRWKQGYELPAGQGAPVLFELDVPALLQRPVPAYQPVARQQAVNRDIALIVGEAAGHDAVIGSLLAADTGGLLRSARLFDVYRPAPGAAGFQPGERSLAIRLELLDDEAPLTDERSDAAVRAAIEAARQAVGARLRGE</sequence>
<dbReference type="EMBL" id="AZRA01000071">
    <property type="protein sequence ID" value="KDB51653.1"/>
    <property type="molecule type" value="Genomic_DNA"/>
</dbReference>
<keyword evidence="12 15" id="KW-0648">Protein biosynthesis</keyword>
<comment type="similarity">
    <text evidence="2 15">Belongs to the phenylalanyl-tRNA synthetase beta subunit family. Type 1 subfamily.</text>
</comment>
<feature type="domain" description="B5" evidence="19">
    <location>
        <begin position="415"/>
        <end position="490"/>
    </location>
</feature>
<dbReference type="InterPro" id="IPR033714">
    <property type="entry name" value="tRNA_bind_bactPheRS"/>
</dbReference>
<evidence type="ECO:0000256" key="5">
    <source>
        <dbReference type="ARBA" id="ARBA00022555"/>
    </source>
</evidence>
<keyword evidence="9 15" id="KW-0067">ATP-binding</keyword>
<dbReference type="Pfam" id="PF01588">
    <property type="entry name" value="tRNA_bind"/>
    <property type="match status" value="1"/>
</dbReference>
<proteinExistence type="inferred from homology"/>
<evidence type="ECO:0000256" key="16">
    <source>
        <dbReference type="PROSITE-ProRule" id="PRU00209"/>
    </source>
</evidence>
<keyword evidence="5 16" id="KW-0820">tRNA-binding</keyword>
<evidence type="ECO:0000256" key="2">
    <source>
        <dbReference type="ARBA" id="ARBA00008653"/>
    </source>
</evidence>
<evidence type="ECO:0000256" key="8">
    <source>
        <dbReference type="ARBA" id="ARBA00022741"/>
    </source>
</evidence>
<comment type="cofactor">
    <cofactor evidence="15">
        <name>Mg(2+)</name>
        <dbReference type="ChEBI" id="CHEBI:18420"/>
    </cofactor>
    <text evidence="15">Binds 2 magnesium ions per tetramer.</text>
</comment>